<sequence length="347" mass="39153">MNSTGYFYPSRDRGLELDNQIRASLSGSLKWCLSNPNLPGEKNLLIKDNWFARPVDFGIYYDLVQALMLIEEQGKDAIRVEDIELLVDQLECSMNQTGSPELLRSGYPEIGTLRSPFFTDKELECMVRWLDLEPENSMGLTSLEEGELSQSGKNLARAFDALERLVPDFHAEFFAITRQVILAKPNGSQKLTFGGASSFALWGALTLNVDAHRDWWLYLPSLVHEYSHNLLFGIARNEPLVLNDPEELYHSPLRQEARPMDGIYHATFVSAREAVAMSRALQVLRSPNVPESLVEIQGYCESVQQSSTRAFWDCLGVLEKEGRLSDLGAQVMKDTRMAMLENGLELV</sequence>
<evidence type="ECO:0008006" key="2">
    <source>
        <dbReference type="Google" id="ProtNLM"/>
    </source>
</evidence>
<accession>A0A2X0QWK1</accession>
<dbReference type="AlphaFoldDB" id="A0A2X0QWK1"/>
<dbReference type="InterPro" id="IPR026337">
    <property type="entry name" value="AKG_HExxH"/>
</dbReference>
<dbReference type="EMBL" id="LS423452">
    <property type="protein sequence ID" value="SPS05907.1"/>
    <property type="molecule type" value="Genomic_DNA"/>
</dbReference>
<gene>
    <name evidence="1" type="ORF">NITFAB_1497</name>
</gene>
<name>A0A2X0QWK1_9PROT</name>
<evidence type="ECO:0000313" key="1">
    <source>
        <dbReference type="EMBL" id="SPS05907.1"/>
    </source>
</evidence>
<reference evidence="1" key="1">
    <citation type="submission" date="2018-05" db="EMBL/GenBank/DDBJ databases">
        <authorList>
            <person name="Lanie J.A."/>
            <person name="Ng W.-L."/>
            <person name="Kazmierczak K.M."/>
            <person name="Andrzejewski T.M."/>
            <person name="Davidsen T.M."/>
            <person name="Wayne K.J."/>
            <person name="Tettelin H."/>
            <person name="Glass J.I."/>
            <person name="Rusch D."/>
            <person name="Podicherti R."/>
            <person name="Tsui H.-C.T."/>
            <person name="Winkler M.E."/>
        </authorList>
    </citation>
    <scope>NUCLEOTIDE SEQUENCE</scope>
    <source>
        <strain evidence="1">KNB</strain>
    </source>
</reference>
<dbReference type="NCBIfam" id="TIGR04267">
    <property type="entry name" value="mod_HExxH"/>
    <property type="match status" value="1"/>
</dbReference>
<protein>
    <recommendedName>
        <fullName evidence="2">HEXXH motif domain-containing protein</fullName>
    </recommendedName>
</protein>
<organism evidence="1">
    <name type="scientific">Candidatus Nitrotoga fabula</name>
    <dbReference type="NCBI Taxonomy" id="2182327"/>
    <lineage>
        <taxon>Bacteria</taxon>
        <taxon>Pseudomonadati</taxon>
        <taxon>Pseudomonadota</taxon>
        <taxon>Betaproteobacteria</taxon>
        <taxon>Nitrosomonadales</taxon>
        <taxon>Gallionellaceae</taxon>
        <taxon>Candidatus Nitrotoga</taxon>
    </lineage>
</organism>
<proteinExistence type="predicted"/>